<protein>
    <recommendedName>
        <fullName evidence="1">SAP domain-containing protein</fullName>
    </recommendedName>
</protein>
<dbReference type="EMBL" id="OW152826">
    <property type="protein sequence ID" value="CAH2042079.1"/>
    <property type="molecule type" value="Genomic_DNA"/>
</dbReference>
<evidence type="ECO:0000313" key="2">
    <source>
        <dbReference type="EMBL" id="CAH2042079.1"/>
    </source>
</evidence>
<feature type="non-terminal residue" evidence="2">
    <location>
        <position position="1"/>
    </location>
</feature>
<gene>
    <name evidence="2" type="ORF">IPOD504_LOCUS3569</name>
</gene>
<dbReference type="SUPFAM" id="SSF68906">
    <property type="entry name" value="SAP domain"/>
    <property type="match status" value="1"/>
</dbReference>
<dbReference type="PROSITE" id="PS50800">
    <property type="entry name" value="SAP"/>
    <property type="match status" value="1"/>
</dbReference>
<reference evidence="2" key="1">
    <citation type="submission" date="2022-03" db="EMBL/GenBank/DDBJ databases">
        <authorList>
            <person name="Martin H S."/>
        </authorList>
    </citation>
    <scope>NUCLEOTIDE SEQUENCE</scope>
</reference>
<accession>A0ABN8HVN3</accession>
<feature type="domain" description="SAP" evidence="1">
    <location>
        <begin position="1"/>
        <end position="33"/>
    </location>
</feature>
<name>A0ABN8HVN3_9NEOP</name>
<dbReference type="InterPro" id="IPR036361">
    <property type="entry name" value="SAP_dom_sf"/>
</dbReference>
<evidence type="ECO:0000313" key="3">
    <source>
        <dbReference type="Proteomes" id="UP000837857"/>
    </source>
</evidence>
<evidence type="ECO:0000259" key="1">
    <source>
        <dbReference type="PROSITE" id="PS50800"/>
    </source>
</evidence>
<keyword evidence="3" id="KW-1185">Reference proteome</keyword>
<dbReference type="InterPro" id="IPR003034">
    <property type="entry name" value="SAP_dom"/>
</dbReference>
<dbReference type="Gene3D" id="1.10.720.30">
    <property type="entry name" value="SAP domain"/>
    <property type="match status" value="1"/>
</dbReference>
<sequence>MMTVVQLKDDLRKRKASVVGKKASLIERLEAYDRNANFGVGDDNEDETYNAPAAEHFRDINASSCLPELTKQHIQAFVERFQAQMKGRQSMTEAPASCASRVRAYVDARCPGQWICALAS</sequence>
<dbReference type="Pfam" id="PF02037">
    <property type="entry name" value="SAP"/>
    <property type="match status" value="1"/>
</dbReference>
<organism evidence="2 3">
    <name type="scientific">Iphiclides podalirius</name>
    <name type="common">scarce swallowtail</name>
    <dbReference type="NCBI Taxonomy" id="110791"/>
    <lineage>
        <taxon>Eukaryota</taxon>
        <taxon>Metazoa</taxon>
        <taxon>Ecdysozoa</taxon>
        <taxon>Arthropoda</taxon>
        <taxon>Hexapoda</taxon>
        <taxon>Insecta</taxon>
        <taxon>Pterygota</taxon>
        <taxon>Neoptera</taxon>
        <taxon>Endopterygota</taxon>
        <taxon>Lepidoptera</taxon>
        <taxon>Glossata</taxon>
        <taxon>Ditrysia</taxon>
        <taxon>Papilionoidea</taxon>
        <taxon>Papilionidae</taxon>
        <taxon>Papilioninae</taxon>
        <taxon>Iphiclides</taxon>
    </lineage>
</organism>
<proteinExistence type="predicted"/>
<dbReference type="Proteomes" id="UP000837857">
    <property type="component" value="Chromosome 14"/>
</dbReference>
<dbReference type="SMART" id="SM00513">
    <property type="entry name" value="SAP"/>
    <property type="match status" value="1"/>
</dbReference>